<evidence type="ECO:0000313" key="3">
    <source>
        <dbReference type="EMBL" id="CAH3014227.1"/>
    </source>
</evidence>
<evidence type="ECO:0000256" key="2">
    <source>
        <dbReference type="SAM" id="SignalP"/>
    </source>
</evidence>
<name>A0ABN8LEA6_9CNID</name>
<protein>
    <submittedName>
        <fullName evidence="3">Uncharacterized protein</fullName>
    </submittedName>
</protein>
<evidence type="ECO:0000256" key="1">
    <source>
        <dbReference type="SAM" id="MobiDB-lite"/>
    </source>
</evidence>
<keyword evidence="4" id="KW-1185">Reference proteome</keyword>
<organism evidence="3 4">
    <name type="scientific">Porites evermanni</name>
    <dbReference type="NCBI Taxonomy" id="104178"/>
    <lineage>
        <taxon>Eukaryota</taxon>
        <taxon>Metazoa</taxon>
        <taxon>Cnidaria</taxon>
        <taxon>Anthozoa</taxon>
        <taxon>Hexacorallia</taxon>
        <taxon>Scleractinia</taxon>
        <taxon>Fungiina</taxon>
        <taxon>Poritidae</taxon>
        <taxon>Porites</taxon>
    </lineage>
</organism>
<dbReference type="EMBL" id="CALNXI010000007">
    <property type="protein sequence ID" value="CAH3014227.1"/>
    <property type="molecule type" value="Genomic_DNA"/>
</dbReference>
<gene>
    <name evidence="3" type="ORF">PEVE_00039547</name>
</gene>
<feature type="signal peptide" evidence="2">
    <location>
        <begin position="1"/>
        <end position="24"/>
    </location>
</feature>
<feature type="region of interest" description="Disordered" evidence="1">
    <location>
        <begin position="24"/>
        <end position="68"/>
    </location>
</feature>
<sequence length="263" mass="29442">MRCSRTVFVVVVFILFFALDDGEAARGSSSRGSRSKTRSKSKSKNSRSSGGSSGSGSSGSKPKITKYTPIKATTVRSPVITRQTKLGSRSDTFTKVLMGYMVFRYTFATAPVYRRGYPMYGSHVSIPEKRAVRVIYEEQKLLNAKGELCLNQSSADQTLREGINDNLVELNTTVKYEDGEMQSYYGINNTISLEDIKEENFEVISRARYNTTIVEKTSCAQVESKINGTMIEMYETNPNIADHLRFSNNLLYFIVIVLIVAIF</sequence>
<proteinExistence type="predicted"/>
<keyword evidence="2" id="KW-0732">Signal</keyword>
<evidence type="ECO:0000313" key="4">
    <source>
        <dbReference type="Proteomes" id="UP001159427"/>
    </source>
</evidence>
<accession>A0ABN8LEA6</accession>
<dbReference type="Proteomes" id="UP001159427">
    <property type="component" value="Unassembled WGS sequence"/>
</dbReference>
<comment type="caution">
    <text evidence="3">The sequence shown here is derived from an EMBL/GenBank/DDBJ whole genome shotgun (WGS) entry which is preliminary data.</text>
</comment>
<reference evidence="3 4" key="1">
    <citation type="submission" date="2022-05" db="EMBL/GenBank/DDBJ databases">
        <authorList>
            <consortium name="Genoscope - CEA"/>
            <person name="William W."/>
        </authorList>
    </citation>
    <scope>NUCLEOTIDE SEQUENCE [LARGE SCALE GENOMIC DNA]</scope>
</reference>
<feature type="chain" id="PRO_5046609197" evidence="2">
    <location>
        <begin position="25"/>
        <end position="263"/>
    </location>
</feature>
<feature type="compositionally biased region" description="Basic residues" evidence="1">
    <location>
        <begin position="33"/>
        <end position="45"/>
    </location>
</feature>